<dbReference type="InterPro" id="IPR007782">
    <property type="entry name" value="VKG_COase"/>
</dbReference>
<proteinExistence type="predicted"/>
<sequence length="408" mass="47537">MDEKEFRVLIKYCFLKGKNIVEAKAWLDAEFTDTVPGKSTIKECCYVINSRGMFPKTSAFCGDWKCFIRMASGWINVARGLNYTKVVAYLYEPRDPSSLGIIRFLFGMFPYVCLATLPLFCKEDWPRKIWHFLLRKSCNTKETTKEVSSATTKPQMITKKQKLVVGCLFLHMFLQIFLPYSHFITQGFNTWTNGLYGYSWDMMVHSWHSILVVIKVVDNESGQEHFMDENAWTLSNRWNKYGDMSVQYAQCIKKNFNAISSEDNTHSKPHISQDISIYVDVWCSMNERFQQRMFNPNYNLLQANWSVFRPVEWMLPLMVQYDGFRKQIADITKHVHSWNNESDVAFIADFPAKLGQQTSERYSHTEEATILLLRPPSGQRRKIQRCNSVVERESIDSPDIGGKISVPR</sequence>
<dbReference type="OrthoDB" id="206689at2759"/>
<keyword evidence="1" id="KW-0472">Membrane</keyword>
<keyword evidence="4" id="KW-1185">Reference proteome</keyword>
<accession>A0A834HRX9</accession>
<evidence type="ECO:0000313" key="3">
    <source>
        <dbReference type="EMBL" id="KAF7267602.1"/>
    </source>
</evidence>
<name>A0A834HRX9_RHYFE</name>
<evidence type="ECO:0000256" key="1">
    <source>
        <dbReference type="SAM" id="Phobius"/>
    </source>
</evidence>
<dbReference type="Proteomes" id="UP000625711">
    <property type="component" value="Unassembled WGS sequence"/>
</dbReference>
<feature type="transmembrane region" description="Helical" evidence="1">
    <location>
        <begin position="163"/>
        <end position="183"/>
    </location>
</feature>
<dbReference type="PANTHER" id="PTHR12639">
    <property type="entry name" value="VITAMIN K-DEPENDENT GAMMA-CARBOXYLASE"/>
    <property type="match status" value="1"/>
</dbReference>
<organism evidence="3 4">
    <name type="scientific">Rhynchophorus ferrugineus</name>
    <name type="common">Red palm weevil</name>
    <name type="synonym">Curculio ferrugineus</name>
    <dbReference type="NCBI Taxonomy" id="354439"/>
    <lineage>
        <taxon>Eukaryota</taxon>
        <taxon>Metazoa</taxon>
        <taxon>Ecdysozoa</taxon>
        <taxon>Arthropoda</taxon>
        <taxon>Hexapoda</taxon>
        <taxon>Insecta</taxon>
        <taxon>Pterygota</taxon>
        <taxon>Neoptera</taxon>
        <taxon>Endopterygota</taxon>
        <taxon>Coleoptera</taxon>
        <taxon>Polyphaga</taxon>
        <taxon>Cucujiformia</taxon>
        <taxon>Curculionidae</taxon>
        <taxon>Dryophthorinae</taxon>
        <taxon>Rhynchophorus</taxon>
    </lineage>
</organism>
<dbReference type="AlphaFoldDB" id="A0A834HRX9"/>
<protein>
    <recommendedName>
        <fullName evidence="2">Vitamin K-dependent gamma-carboxylase lumenal domain-containing protein</fullName>
    </recommendedName>
</protein>
<dbReference type="Pfam" id="PF22777">
    <property type="entry name" value="VKGC_lumenal_dom"/>
    <property type="match status" value="1"/>
</dbReference>
<feature type="transmembrane region" description="Helical" evidence="1">
    <location>
        <begin position="101"/>
        <end position="121"/>
    </location>
</feature>
<dbReference type="PANTHER" id="PTHR12639:SF6">
    <property type="entry name" value="VITAMIN K-DEPENDENT GAMMA-CARBOXYLASE"/>
    <property type="match status" value="1"/>
</dbReference>
<dbReference type="GO" id="GO:0008488">
    <property type="term" value="F:gamma-glutamyl carboxylase activity"/>
    <property type="evidence" value="ECO:0007669"/>
    <property type="project" value="InterPro"/>
</dbReference>
<keyword evidence="1" id="KW-0812">Transmembrane</keyword>
<dbReference type="InterPro" id="IPR053935">
    <property type="entry name" value="VKGC_lumenal_dom"/>
</dbReference>
<evidence type="ECO:0000313" key="4">
    <source>
        <dbReference type="Proteomes" id="UP000625711"/>
    </source>
</evidence>
<evidence type="ECO:0000259" key="2">
    <source>
        <dbReference type="Pfam" id="PF22777"/>
    </source>
</evidence>
<gene>
    <name evidence="3" type="ORF">GWI33_019193</name>
</gene>
<feature type="domain" description="Vitamin K-dependent gamma-carboxylase lumenal" evidence="2">
    <location>
        <begin position="160"/>
        <end position="318"/>
    </location>
</feature>
<reference evidence="3" key="1">
    <citation type="submission" date="2020-08" db="EMBL/GenBank/DDBJ databases">
        <title>Genome sequencing and assembly of the red palm weevil Rhynchophorus ferrugineus.</title>
        <authorList>
            <person name="Dias G.B."/>
            <person name="Bergman C.M."/>
            <person name="Manee M."/>
        </authorList>
    </citation>
    <scope>NUCLEOTIDE SEQUENCE</scope>
    <source>
        <strain evidence="3">AA-2017</strain>
        <tissue evidence="3">Whole larva</tissue>
    </source>
</reference>
<dbReference type="GO" id="GO:0019842">
    <property type="term" value="F:vitamin binding"/>
    <property type="evidence" value="ECO:0007669"/>
    <property type="project" value="TreeGrafter"/>
</dbReference>
<dbReference type="EMBL" id="JAACXV010014404">
    <property type="protein sequence ID" value="KAF7267602.1"/>
    <property type="molecule type" value="Genomic_DNA"/>
</dbReference>
<keyword evidence="1" id="KW-1133">Transmembrane helix</keyword>
<comment type="caution">
    <text evidence="3">The sequence shown here is derived from an EMBL/GenBank/DDBJ whole genome shotgun (WGS) entry which is preliminary data.</text>
</comment>